<gene>
    <name evidence="7" type="ORF">F5891DRAFT_1017306</name>
</gene>
<feature type="region of interest" description="Disordered" evidence="6">
    <location>
        <begin position="653"/>
        <end position="714"/>
    </location>
</feature>
<dbReference type="Pfam" id="PF04855">
    <property type="entry name" value="SNF5"/>
    <property type="match status" value="1"/>
</dbReference>
<evidence type="ECO:0000256" key="1">
    <source>
        <dbReference type="ARBA" id="ARBA00004123"/>
    </source>
</evidence>
<feature type="region of interest" description="Disordered" evidence="6">
    <location>
        <begin position="1203"/>
        <end position="1239"/>
    </location>
</feature>
<feature type="compositionally biased region" description="Polar residues" evidence="6">
    <location>
        <begin position="1468"/>
        <end position="1480"/>
    </location>
</feature>
<keyword evidence="4" id="KW-0804">Transcription</keyword>
<dbReference type="InterPro" id="IPR006939">
    <property type="entry name" value="SNF5"/>
</dbReference>
<feature type="region of interest" description="Disordered" evidence="6">
    <location>
        <begin position="1440"/>
        <end position="1520"/>
    </location>
</feature>
<feature type="region of interest" description="Disordered" evidence="6">
    <location>
        <begin position="1"/>
        <end position="26"/>
    </location>
</feature>
<feature type="compositionally biased region" description="Polar residues" evidence="6">
    <location>
        <begin position="374"/>
        <end position="396"/>
    </location>
</feature>
<dbReference type="Proteomes" id="UP001195769">
    <property type="component" value="Unassembled WGS sequence"/>
</dbReference>
<dbReference type="PANTHER" id="PTHR10019">
    <property type="entry name" value="SNF5"/>
    <property type="match status" value="1"/>
</dbReference>
<evidence type="ECO:0000256" key="6">
    <source>
        <dbReference type="SAM" id="MobiDB-lite"/>
    </source>
</evidence>
<feature type="compositionally biased region" description="Basic and acidic residues" evidence="6">
    <location>
        <begin position="603"/>
        <end position="622"/>
    </location>
</feature>
<proteinExistence type="inferred from homology"/>
<feature type="compositionally biased region" description="Basic residues" evidence="6">
    <location>
        <begin position="1215"/>
        <end position="1226"/>
    </location>
</feature>
<feature type="compositionally biased region" description="Low complexity" evidence="6">
    <location>
        <begin position="359"/>
        <end position="368"/>
    </location>
</feature>
<evidence type="ECO:0008006" key="9">
    <source>
        <dbReference type="Google" id="ProtNLM"/>
    </source>
</evidence>
<reference evidence="7" key="1">
    <citation type="journal article" date="2020" name="New Phytol.">
        <title>Comparative genomics reveals dynamic genome evolution in host specialist ectomycorrhizal fungi.</title>
        <authorList>
            <person name="Lofgren L.A."/>
            <person name="Nguyen N.H."/>
            <person name="Vilgalys R."/>
            <person name="Ruytinx J."/>
            <person name="Liao H.L."/>
            <person name="Branco S."/>
            <person name="Kuo A."/>
            <person name="LaButti K."/>
            <person name="Lipzen A."/>
            <person name="Andreopoulos W."/>
            <person name="Pangilinan J."/>
            <person name="Riley R."/>
            <person name="Hundley H."/>
            <person name="Na H."/>
            <person name="Barry K."/>
            <person name="Grigoriev I.V."/>
            <person name="Stajich J.E."/>
            <person name="Kennedy P.G."/>
        </authorList>
    </citation>
    <scope>NUCLEOTIDE SEQUENCE</scope>
    <source>
        <strain evidence="7">FC203</strain>
    </source>
</reference>
<feature type="compositionally biased region" description="Basic and acidic residues" evidence="6">
    <location>
        <begin position="1444"/>
        <end position="1456"/>
    </location>
</feature>
<dbReference type="EMBL" id="JABBWK010000012">
    <property type="protein sequence ID" value="KAG1903616.1"/>
    <property type="molecule type" value="Genomic_DNA"/>
</dbReference>
<feature type="region of interest" description="Disordered" evidence="6">
    <location>
        <begin position="170"/>
        <end position="195"/>
    </location>
</feature>
<keyword evidence="8" id="KW-1185">Reference proteome</keyword>
<feature type="compositionally biased region" description="Basic and acidic residues" evidence="6">
    <location>
        <begin position="308"/>
        <end position="318"/>
    </location>
</feature>
<feature type="region of interest" description="Disordered" evidence="6">
    <location>
        <begin position="273"/>
        <end position="396"/>
    </location>
</feature>
<evidence type="ECO:0000256" key="4">
    <source>
        <dbReference type="ARBA" id="ARBA00023163"/>
    </source>
</evidence>
<feature type="region of interest" description="Disordered" evidence="6">
    <location>
        <begin position="114"/>
        <end position="154"/>
    </location>
</feature>
<feature type="compositionally biased region" description="Basic and acidic residues" evidence="6">
    <location>
        <begin position="287"/>
        <end position="301"/>
    </location>
</feature>
<keyword evidence="5" id="KW-0539">Nucleus</keyword>
<dbReference type="GeneID" id="64655288"/>
<evidence type="ECO:0000256" key="2">
    <source>
        <dbReference type="ARBA" id="ARBA00010239"/>
    </source>
</evidence>
<feature type="compositionally biased region" description="Polar residues" evidence="6">
    <location>
        <begin position="273"/>
        <end position="286"/>
    </location>
</feature>
<feature type="compositionally biased region" description="Polar residues" evidence="6">
    <location>
        <begin position="658"/>
        <end position="673"/>
    </location>
</feature>
<evidence type="ECO:0000256" key="5">
    <source>
        <dbReference type="ARBA" id="ARBA00023242"/>
    </source>
</evidence>
<evidence type="ECO:0000313" key="8">
    <source>
        <dbReference type="Proteomes" id="UP001195769"/>
    </source>
</evidence>
<feature type="compositionally biased region" description="Polar residues" evidence="6">
    <location>
        <begin position="9"/>
        <end position="26"/>
    </location>
</feature>
<name>A0AAD4ECS3_9AGAM</name>
<feature type="region of interest" description="Disordered" evidence="6">
    <location>
        <begin position="599"/>
        <end position="634"/>
    </location>
</feature>
<feature type="region of interest" description="Disordered" evidence="6">
    <location>
        <begin position="846"/>
        <end position="871"/>
    </location>
</feature>
<evidence type="ECO:0000313" key="7">
    <source>
        <dbReference type="EMBL" id="KAG1903616.1"/>
    </source>
</evidence>
<dbReference type="GO" id="GO:0000228">
    <property type="term" value="C:nuclear chromosome"/>
    <property type="evidence" value="ECO:0007669"/>
    <property type="project" value="InterPro"/>
</dbReference>
<protein>
    <recommendedName>
        <fullName evidence="9">SNF5-domain-containing protein</fullName>
    </recommendedName>
</protein>
<dbReference type="RefSeq" id="XP_041229191.1">
    <property type="nucleotide sequence ID" value="XM_041360990.1"/>
</dbReference>
<comment type="similarity">
    <text evidence="2">Belongs to the SNF5 family.</text>
</comment>
<evidence type="ECO:0000256" key="3">
    <source>
        <dbReference type="ARBA" id="ARBA00023015"/>
    </source>
</evidence>
<feature type="region of interest" description="Disordered" evidence="6">
    <location>
        <begin position="1532"/>
        <end position="1570"/>
    </location>
</feature>
<comment type="caution">
    <text evidence="7">The sequence shown here is derived from an EMBL/GenBank/DDBJ whole genome shotgun (WGS) entry which is preliminary data.</text>
</comment>
<feature type="compositionally biased region" description="Basic and acidic residues" evidence="6">
    <location>
        <begin position="1203"/>
        <end position="1214"/>
    </location>
</feature>
<comment type="subcellular location">
    <subcellularLocation>
        <location evidence="1">Nucleus</location>
    </subcellularLocation>
</comment>
<organism evidence="7 8">
    <name type="scientific">Suillus fuscotomentosus</name>
    <dbReference type="NCBI Taxonomy" id="1912939"/>
    <lineage>
        <taxon>Eukaryota</taxon>
        <taxon>Fungi</taxon>
        <taxon>Dikarya</taxon>
        <taxon>Basidiomycota</taxon>
        <taxon>Agaricomycotina</taxon>
        <taxon>Agaricomycetes</taxon>
        <taxon>Agaricomycetidae</taxon>
        <taxon>Boletales</taxon>
        <taxon>Suillineae</taxon>
        <taxon>Suillaceae</taxon>
        <taxon>Suillus</taxon>
    </lineage>
</organism>
<keyword evidence="3" id="KW-0805">Transcription regulation</keyword>
<feature type="region of interest" description="Disordered" evidence="6">
    <location>
        <begin position="454"/>
        <end position="478"/>
    </location>
</feature>
<sequence>MNYPPQLAMQPSSTQLGHNQFSQRPTSSNMSFGMPMNTNPGISQMNGANMPMNPGNNMGVPMNPAMSMNSHNMSMNNMPMNMNMNNINPSILAAFQNPQNSQNGMMAKFPNYQASQQSIPPSTPNLGSTQGQGQSISPSQLMSASPSQLMAQQLHSQGSNLTLTPAQLLQQQQGGMSQTSMGTMHPGMSGMAGMNMGAGGMQNLNIGNSMPNINGGAMNMPTGMQNMSANMGMSNMMSGMPNLSNPQVRMPITPQRWSQMSPQDRALFQQQRHQLGLAQPSSAPNQQHHERGPSLTHDRPPSQHGRHDRASSQSHDRQPSQQPQDISQVTDRPSSSASIRSHHSHHNLDSGLMPPPSSRPGTSSSGMGVPNVNPRMNQQSMNLNPHLNMPPSANINPNMNTSSNINPHMNQASNINPVMNPIQAQQNMNSVMHMNMAPSNINPVMNQVQNMNMNPHLNHPPTRADSAHGLAASPKQSPRMSGMMNLAGGPPGGMPGNMGGQINLGMTGMPSGGMGMHGAPMSGAPGGGMNMSMGGNMNTAMGTMGNAGVGSMGNVPSMGGMGNLGSVNMNANTIGGLGAGGSMLGGAGGGLMGPPVIPQSIQRPERDQMVQRERSSSLHAREQSIPPASATPFMGQSLDNASIQGLGNMAGSMGAMPRQQSQPPINTHQQSPARQIPSGHRSPMPLVRKAGEIPATPALSGTPNPAAPHPGAAAVPKLPPHLAGLNPAVTKISLIPYTVHSKPEATTDGEDEKVPVEGATDSEDAVTSSQVKVEDPVKLLTPSEITMLKEIMKRDTTYDALHRTKQARMAQELRTHGPASRSAWWERDHVPTMGMNRRPERFDVRYPRAPNADRGSNINSRKKGVRREGIRIPRKLPPQLANRPEQLVPIRLEFDVEHHKMRETFVWNLNDPVITPEHFAQTLVEDYALPQSYHGVITRAIQEQLSDFKAHIARVDGDWKPPSSAREMALTDGYKADEEDGNEADMRETDADDIADDYNRKLLEDDDLTMVDRGSLDDEDVKWWESWRKRSRQESAFTRSISLRNQRKRRKVASVTVEESDAFETDKEIPHIVDEIEIDEKTVHEDLRILIKLDIIVGSMKLDDQFEWDLENVDASPEQFADVYAKELGLGGEFKTAIAHCIREQVQIYQKSLFLVGHPSDGSTVQDDDLRMSFLPSLASGARAMDQVPSFTPLLNYLSDGEIERSEKEREKELTKRRKRNTRGRRGIALPDREPNRTYRTPALGFPELDAATLALAAANAPTTSRRAAAAAASLTVASENGTSVMPLQLPPQQIISTAVTTGKEKKPKGLFKAPSYPSSVLRPRAQVTAPTPSTAVESTSMLPSSFLDTEAPASSVSVPAPDSRAVAKKAKELEREAKEKEFVDGQHANVINGVWHCSNCGCPDSVAIGRRKGPLGDKSQCGTCGKFWHRHRRPRPVTYNQDPDYHLSLRRETEQVKTGVKRKGRAPNSQVAADGQDTPSRQKLDLFVDISTRLPVPASEDDRAMSPVSTASSDTEAPLAQRVTKVNGANHAGVASSSGTPPPTSNGIVRPKSPRESSDPLPNGSYAPPPWLTTAIRSLQEQYPDDKFEAILRRAPPRTVLEWRMKCLDCPGKLYNSGPGDTLQNYEVHLRNRQHRLRVNSRLTQAPAS</sequence>
<dbReference type="GO" id="GO:0006338">
    <property type="term" value="P:chromatin remodeling"/>
    <property type="evidence" value="ECO:0007669"/>
    <property type="project" value="InterPro"/>
</dbReference>
<accession>A0AAD4ECS3</accession>
<feature type="compositionally biased region" description="Polar residues" evidence="6">
    <location>
        <begin position="319"/>
        <end position="333"/>
    </location>
</feature>